<dbReference type="Proteomes" id="UP000681722">
    <property type="component" value="Unassembled WGS sequence"/>
</dbReference>
<feature type="non-terminal residue" evidence="2">
    <location>
        <position position="1"/>
    </location>
</feature>
<gene>
    <name evidence="2" type="ORF">GPM918_LOCUS24041</name>
    <name evidence="3" type="ORF">SRO942_LOCUS24042</name>
</gene>
<accession>A0A814WZM3</accession>
<evidence type="ECO:0000313" key="3">
    <source>
        <dbReference type="EMBL" id="CAF3971791.1"/>
    </source>
</evidence>
<feature type="compositionally biased region" description="Basic residues" evidence="1">
    <location>
        <begin position="97"/>
        <end position="117"/>
    </location>
</feature>
<organism evidence="2 4">
    <name type="scientific">Didymodactylos carnosus</name>
    <dbReference type="NCBI Taxonomy" id="1234261"/>
    <lineage>
        <taxon>Eukaryota</taxon>
        <taxon>Metazoa</taxon>
        <taxon>Spiralia</taxon>
        <taxon>Gnathifera</taxon>
        <taxon>Rotifera</taxon>
        <taxon>Eurotatoria</taxon>
        <taxon>Bdelloidea</taxon>
        <taxon>Philodinida</taxon>
        <taxon>Philodinidae</taxon>
        <taxon>Didymodactylos</taxon>
    </lineage>
</organism>
<dbReference type="EMBL" id="CAJOBC010008822">
    <property type="protein sequence ID" value="CAF3971791.1"/>
    <property type="molecule type" value="Genomic_DNA"/>
</dbReference>
<protein>
    <submittedName>
        <fullName evidence="2">Uncharacterized protein</fullName>
    </submittedName>
</protein>
<dbReference type="EMBL" id="CAJNOQ010008819">
    <property type="protein sequence ID" value="CAF1207566.1"/>
    <property type="molecule type" value="Genomic_DNA"/>
</dbReference>
<dbReference type="Proteomes" id="UP000663829">
    <property type="component" value="Unassembled WGS sequence"/>
</dbReference>
<feature type="region of interest" description="Disordered" evidence="1">
    <location>
        <begin position="90"/>
        <end position="117"/>
    </location>
</feature>
<name>A0A814WZM3_9BILA</name>
<dbReference type="AlphaFoldDB" id="A0A814WZM3"/>
<keyword evidence="4" id="KW-1185">Reference proteome</keyword>
<dbReference type="Gene3D" id="3.30.460.40">
    <property type="match status" value="1"/>
</dbReference>
<evidence type="ECO:0000256" key="1">
    <source>
        <dbReference type="SAM" id="MobiDB-lite"/>
    </source>
</evidence>
<evidence type="ECO:0000313" key="4">
    <source>
        <dbReference type="Proteomes" id="UP000663829"/>
    </source>
</evidence>
<proteinExistence type="predicted"/>
<evidence type="ECO:0000313" key="2">
    <source>
        <dbReference type="EMBL" id="CAF1207566.1"/>
    </source>
</evidence>
<comment type="caution">
    <text evidence="2">The sequence shown here is derived from an EMBL/GenBank/DDBJ whole genome shotgun (WGS) entry which is preliminary data.</text>
</comment>
<sequence>MAAPLPLETFQFMFDENTKFSNSFTREQFIVLPYGTKKRVLMQRVHNVLVDIVIGGYALFFHNYERLTTDIDLLVSSDDFSQICSLDTKEMPMNTDKRHRRRDRQHRSSSKRSRSRD</sequence>
<reference evidence="2" key="1">
    <citation type="submission" date="2021-02" db="EMBL/GenBank/DDBJ databases">
        <authorList>
            <person name="Nowell W R."/>
        </authorList>
    </citation>
    <scope>NUCLEOTIDE SEQUENCE</scope>
</reference>